<evidence type="ECO:0000256" key="5">
    <source>
        <dbReference type="SAM" id="MobiDB-lite"/>
    </source>
</evidence>
<reference evidence="7 8" key="1">
    <citation type="journal article" date="2013" name="BMC Genomics">
        <title>High quality de novo sequencing and assembly of the Saccharomyces arboricolus genome.</title>
        <authorList>
            <person name="Liti G."/>
            <person name="Nguyen Ba A.N."/>
            <person name="Blythe M."/>
            <person name="Mueller C.A."/>
            <person name="Bergstroem A."/>
            <person name="Cubillos F.A."/>
            <person name="Dafhnis-Calas F."/>
            <person name="Khoshraftar S."/>
            <person name="Malla S."/>
            <person name="Mehta N."/>
            <person name="Siow C.C."/>
            <person name="Warringer J."/>
            <person name="Moses A.M."/>
            <person name="Louis E.J."/>
            <person name="Nieduszynski C.A."/>
        </authorList>
    </citation>
    <scope>NUCLEOTIDE SEQUENCE [LARGE SCALE GENOMIC DNA]</scope>
    <source>
        <strain evidence="8">H-6 / AS 2.3317 / CBS 10644</strain>
    </source>
</reference>
<dbReference type="GO" id="GO:0019901">
    <property type="term" value="F:protein kinase binding"/>
    <property type="evidence" value="ECO:0007669"/>
    <property type="project" value="TreeGrafter"/>
</dbReference>
<feature type="compositionally biased region" description="Basic and acidic residues" evidence="5">
    <location>
        <begin position="39"/>
        <end position="49"/>
    </location>
</feature>
<protein>
    <submittedName>
        <fullName evidence="7">Sip2p</fullName>
    </submittedName>
</protein>
<dbReference type="GO" id="GO:0005634">
    <property type="term" value="C:nucleus"/>
    <property type="evidence" value="ECO:0007669"/>
    <property type="project" value="TreeGrafter"/>
</dbReference>
<feature type="region of interest" description="Disordered" evidence="5">
    <location>
        <begin position="1"/>
        <end position="162"/>
    </location>
</feature>
<evidence type="ECO:0000259" key="6">
    <source>
        <dbReference type="SMART" id="SM01010"/>
    </source>
</evidence>
<dbReference type="InterPro" id="IPR013783">
    <property type="entry name" value="Ig-like_fold"/>
</dbReference>
<feature type="compositionally biased region" description="Polar residues" evidence="5">
    <location>
        <begin position="1"/>
        <end position="38"/>
    </location>
</feature>
<dbReference type="GO" id="GO:0005737">
    <property type="term" value="C:cytoplasm"/>
    <property type="evidence" value="ECO:0007669"/>
    <property type="project" value="UniProtKB-SubCell"/>
</dbReference>
<dbReference type="PANTHER" id="PTHR10343">
    <property type="entry name" value="5'-AMP-ACTIVATED PROTEIN KINASE , BETA SUBUNIT"/>
    <property type="match status" value="1"/>
</dbReference>
<dbReference type="Pfam" id="PF04739">
    <property type="entry name" value="AMPKBI"/>
    <property type="match status" value="1"/>
</dbReference>
<dbReference type="Gene3D" id="2.60.40.10">
    <property type="entry name" value="Immunoglobulins"/>
    <property type="match status" value="1"/>
</dbReference>
<dbReference type="Gene3D" id="6.20.250.60">
    <property type="match status" value="1"/>
</dbReference>
<organism evidence="7 8">
    <name type="scientific">Saccharomyces arboricola (strain H-6 / AS 2.3317 / CBS 10644)</name>
    <name type="common">Yeast</name>
    <dbReference type="NCBI Taxonomy" id="1160507"/>
    <lineage>
        <taxon>Eukaryota</taxon>
        <taxon>Fungi</taxon>
        <taxon>Dikarya</taxon>
        <taxon>Ascomycota</taxon>
        <taxon>Saccharomycotina</taxon>
        <taxon>Saccharomycetes</taxon>
        <taxon>Saccharomycetales</taxon>
        <taxon>Saccharomycetaceae</taxon>
        <taxon>Saccharomyces</taxon>
    </lineage>
</organism>
<sequence>MGTTTSHPAHQNQSIRNSYTPIMNGTAENTEEVQSSKPQDMDAVSKKVTEMSLNGSSDSKDGVPPSREGPITKRRSTLLLRDEDDPPIQGLNVVETAMETESESSSSSSNEDADATTEATEPKQDAFVGENPSAPSSHAQRNRQDKGGKYRTDSESESGVNNSLMVPVEIRWQQGGSKVYVTGSFTKWRKMIGLLPDSNKSGSFHVKLRLLPGTHRFRFIVDNELRINDFLPTATDQMGNFVNYIEVKQQEKELPAEKKSSKKAYSMKPPTSDRSSIALQIGKDPDDFGDGYTRFHEDLSAKPSLEYTTNIPAVFTDPSVMERYYYTLDREQNNNDTSWLTPPQLPPQLENVILNKYYATQDQFNENNTGALPIPNHVVLNHLVTSSIKHNTLCVASIVRYKQKYVTQILYTPIEST</sequence>
<comment type="similarity">
    <text evidence="2">Belongs to the 5'-AMP-activated protein kinase beta subunit family.</text>
</comment>
<keyword evidence="8" id="KW-1185">Reference proteome</keyword>
<proteinExistence type="inferred from homology"/>
<dbReference type="InterPro" id="IPR032640">
    <property type="entry name" value="AMPK1_CBM"/>
</dbReference>
<dbReference type="Proteomes" id="UP000006968">
    <property type="component" value="Chromosome VII"/>
</dbReference>
<feature type="region of interest" description="Disordered" evidence="5">
    <location>
        <begin position="252"/>
        <end position="278"/>
    </location>
</feature>
<evidence type="ECO:0000256" key="4">
    <source>
        <dbReference type="ARBA" id="ARBA00022553"/>
    </source>
</evidence>
<accession>J8Q5D5</accession>
<evidence type="ECO:0000313" key="8">
    <source>
        <dbReference type="Proteomes" id="UP000006968"/>
    </source>
</evidence>
<dbReference type="Pfam" id="PF16561">
    <property type="entry name" value="AMPK1_CBM"/>
    <property type="match status" value="1"/>
</dbReference>
<dbReference type="GO" id="GO:0007165">
    <property type="term" value="P:signal transduction"/>
    <property type="evidence" value="ECO:0007669"/>
    <property type="project" value="UniProtKB-ARBA"/>
</dbReference>
<keyword evidence="3" id="KW-0963">Cytoplasm</keyword>
<dbReference type="HOGENOM" id="CLU_033562_1_0_1"/>
<dbReference type="GO" id="GO:0043254">
    <property type="term" value="P:regulation of protein-containing complex assembly"/>
    <property type="evidence" value="ECO:0007669"/>
    <property type="project" value="UniProtKB-ARBA"/>
</dbReference>
<evidence type="ECO:0000256" key="1">
    <source>
        <dbReference type="ARBA" id="ARBA00004496"/>
    </source>
</evidence>
<evidence type="ECO:0000256" key="3">
    <source>
        <dbReference type="ARBA" id="ARBA00022490"/>
    </source>
</evidence>
<dbReference type="PANTHER" id="PTHR10343:SF84">
    <property type="entry name" value="5'-AMP-ACTIVATED PROTEIN KINASE SUBUNIT BETA-1"/>
    <property type="match status" value="1"/>
</dbReference>
<keyword evidence="4" id="KW-0597">Phosphoprotein</keyword>
<gene>
    <name evidence="7" type="ORF">SU7_1067</name>
</gene>
<dbReference type="InterPro" id="IPR006828">
    <property type="entry name" value="ASC_dom"/>
</dbReference>
<comment type="caution">
    <text evidence="7">The sequence shown here is derived from an EMBL/GenBank/DDBJ whole genome shotgun (WGS) entry which is preliminary data.</text>
</comment>
<dbReference type="FunFam" id="2.60.40.10:FF:000562">
    <property type="entry name" value="Snf1 kinase complex beta-subunit Gal83"/>
    <property type="match status" value="1"/>
</dbReference>
<dbReference type="GO" id="GO:0031588">
    <property type="term" value="C:nucleotide-activated protein kinase complex"/>
    <property type="evidence" value="ECO:0007669"/>
    <property type="project" value="TreeGrafter"/>
</dbReference>
<name>J8Q5D5_SACAR</name>
<dbReference type="SMART" id="SM01010">
    <property type="entry name" value="AMPKBI"/>
    <property type="match status" value="1"/>
</dbReference>
<dbReference type="InterPro" id="IPR037256">
    <property type="entry name" value="ASC_dom_sf"/>
</dbReference>
<evidence type="ECO:0000256" key="2">
    <source>
        <dbReference type="ARBA" id="ARBA00010926"/>
    </source>
</evidence>
<feature type="compositionally biased region" description="Basic and acidic residues" evidence="5">
    <location>
        <begin position="142"/>
        <end position="154"/>
    </location>
</feature>
<dbReference type="InterPro" id="IPR050827">
    <property type="entry name" value="CRP1_MDG1_kinase"/>
</dbReference>
<dbReference type="GO" id="GO:0140767">
    <property type="term" value="F:enzyme-substrate adaptor activity"/>
    <property type="evidence" value="ECO:0007669"/>
    <property type="project" value="UniProtKB-ARBA"/>
</dbReference>
<dbReference type="InterPro" id="IPR014756">
    <property type="entry name" value="Ig_E-set"/>
</dbReference>
<dbReference type="SUPFAM" id="SSF81296">
    <property type="entry name" value="E set domains"/>
    <property type="match status" value="1"/>
</dbReference>
<dbReference type="OrthoDB" id="531008at2759"/>
<comment type="subcellular location">
    <subcellularLocation>
        <location evidence="1">Cytoplasm</location>
    </subcellularLocation>
</comment>
<dbReference type="GO" id="GO:0001403">
    <property type="term" value="P:invasive growth in response to glucose limitation"/>
    <property type="evidence" value="ECO:0007669"/>
    <property type="project" value="UniProtKB-ARBA"/>
</dbReference>
<dbReference type="SUPFAM" id="SSF160219">
    <property type="entry name" value="AMPKBI-like"/>
    <property type="match status" value="1"/>
</dbReference>
<dbReference type="EMBL" id="ALIE01000077">
    <property type="protein sequence ID" value="EJS43841.1"/>
    <property type="molecule type" value="Genomic_DNA"/>
</dbReference>
<feature type="domain" description="Association with the SNF1 complex (ASC)" evidence="6">
    <location>
        <begin position="300"/>
        <end position="414"/>
    </location>
</feature>
<evidence type="ECO:0000313" key="7">
    <source>
        <dbReference type="EMBL" id="EJS43841.1"/>
    </source>
</evidence>
<dbReference type="CDD" id="cd02859">
    <property type="entry name" value="E_set_AMPKbeta_like_N"/>
    <property type="match status" value="1"/>
</dbReference>
<dbReference type="AlphaFoldDB" id="J8Q5D5"/>